<reference evidence="3" key="1">
    <citation type="journal article" date="2019" name="Int. J. Syst. Evol. Microbiol.">
        <title>The Global Catalogue of Microorganisms (GCM) 10K type strain sequencing project: providing services to taxonomists for standard genome sequencing and annotation.</title>
        <authorList>
            <consortium name="The Broad Institute Genomics Platform"/>
            <consortium name="The Broad Institute Genome Sequencing Center for Infectious Disease"/>
            <person name="Wu L."/>
            <person name="Ma J."/>
        </authorList>
    </citation>
    <scope>NUCLEOTIDE SEQUENCE [LARGE SCALE GENOMIC DNA]</scope>
    <source>
        <strain evidence="3">WYCCWR 12678</strain>
    </source>
</reference>
<name>A0ABV9Q174_9BACL</name>
<dbReference type="PANTHER" id="PTHR34614:SF2">
    <property type="entry name" value="TRANSPOSASE IS4-LIKE DOMAIN-CONTAINING PROTEIN"/>
    <property type="match status" value="1"/>
</dbReference>
<evidence type="ECO:0000313" key="3">
    <source>
        <dbReference type="Proteomes" id="UP001596002"/>
    </source>
</evidence>
<feature type="non-terminal residue" evidence="2">
    <location>
        <position position="1"/>
    </location>
</feature>
<accession>A0ABV9Q174</accession>
<dbReference type="InterPro" id="IPR012337">
    <property type="entry name" value="RNaseH-like_sf"/>
</dbReference>
<dbReference type="Proteomes" id="UP001596002">
    <property type="component" value="Unassembled WGS sequence"/>
</dbReference>
<dbReference type="InterPro" id="IPR002559">
    <property type="entry name" value="Transposase_11"/>
</dbReference>
<dbReference type="SUPFAM" id="SSF53098">
    <property type="entry name" value="Ribonuclease H-like"/>
    <property type="match status" value="1"/>
</dbReference>
<dbReference type="EMBL" id="JBHSHC010000047">
    <property type="protein sequence ID" value="MFC4767107.1"/>
    <property type="molecule type" value="Genomic_DNA"/>
</dbReference>
<dbReference type="RefSeq" id="WP_380025001.1">
    <property type="nucleotide sequence ID" value="NZ_JBHSHC010000047.1"/>
</dbReference>
<keyword evidence="3" id="KW-1185">Reference proteome</keyword>
<dbReference type="InterPro" id="IPR047654">
    <property type="entry name" value="IS1634_transpos"/>
</dbReference>
<feature type="domain" description="Transposase IS4-like" evidence="1">
    <location>
        <begin position="39"/>
        <end position="346"/>
    </location>
</feature>
<dbReference type="NCBIfam" id="NF033559">
    <property type="entry name" value="transpos_IS1634"/>
    <property type="match status" value="1"/>
</dbReference>
<evidence type="ECO:0000313" key="2">
    <source>
        <dbReference type="EMBL" id="MFC4767107.1"/>
    </source>
</evidence>
<organism evidence="2 3">
    <name type="scientific">Effusibacillus consociatus</name>
    <dbReference type="NCBI Taxonomy" id="1117041"/>
    <lineage>
        <taxon>Bacteria</taxon>
        <taxon>Bacillati</taxon>
        <taxon>Bacillota</taxon>
        <taxon>Bacilli</taxon>
        <taxon>Bacillales</taxon>
        <taxon>Alicyclobacillaceae</taxon>
        <taxon>Effusibacillus</taxon>
    </lineage>
</organism>
<gene>
    <name evidence="2" type="ORF">ACFO8Q_06985</name>
</gene>
<comment type="caution">
    <text evidence="2">The sequence shown here is derived from an EMBL/GenBank/DDBJ whole genome shotgun (WGS) entry which is preliminary data.</text>
</comment>
<proteinExistence type="predicted"/>
<evidence type="ECO:0000259" key="1">
    <source>
        <dbReference type="Pfam" id="PF01609"/>
    </source>
</evidence>
<protein>
    <submittedName>
        <fullName evidence="2">IS1634 family transposase</fullName>
    </submittedName>
</protein>
<dbReference type="PANTHER" id="PTHR34614">
    <property type="match status" value="1"/>
</dbReference>
<dbReference type="Pfam" id="PF01609">
    <property type="entry name" value="DDE_Tnp_1"/>
    <property type="match status" value="1"/>
</dbReference>
<sequence length="442" mass="50956">QNHLYQQLQRIDPSAGEGFFYDITSTYMEGSQCVIAKLGYSRDHRPDLQQIVIALMVTPQGSPFYWKVLEGNTQDITTLPSLVNELKSRFGLTKCHLVFDRGMVSSDHLDLLEEQGFTYLSAMDQDEMACHPLFHQFVPEPASKDDYEQMLALHEFQPTDENQFFFTREGQVGERRFVFSFDVSRFFEDIASRDKRIAQALAWVEQKNASLSAAQKSRNRETIEREVKQILNKRKLKSLLNVTITPIELQVLKKDGKTRTVHSFQLSAEIDKAKEADIRRLDGMTCFITNEATMSQAQVIQKYREKNKIEEAFREMKSQLALRPIHLTRPKRVKAHVSVCVLAYLLMNTMKMMLRKLGSSSSPEEVLNQSGSCQLNQVGFQSSSHRSITMTELTEQQQQWIKLLECEKYLKPKALNQLIKSLQNMLYLSTENSAIRSFNFPP</sequence>